<feature type="transmembrane region" description="Helical" evidence="2">
    <location>
        <begin position="331"/>
        <end position="352"/>
    </location>
</feature>
<accession>U7UPA0</accession>
<organism evidence="4 5">
    <name type="scientific">Megasphaera vaginalis</name>
    <name type="common">ex Srinivasan et al. 2021</name>
    <dbReference type="NCBI Taxonomy" id="1111454"/>
    <lineage>
        <taxon>Bacteria</taxon>
        <taxon>Bacillati</taxon>
        <taxon>Bacillota</taxon>
        <taxon>Negativicutes</taxon>
        <taxon>Veillonellales</taxon>
        <taxon>Veillonellaceae</taxon>
        <taxon>Megasphaera</taxon>
    </lineage>
</organism>
<feature type="transmembrane region" description="Helical" evidence="2">
    <location>
        <begin position="392"/>
        <end position="415"/>
    </location>
</feature>
<feature type="region of interest" description="Disordered" evidence="1">
    <location>
        <begin position="576"/>
        <end position="621"/>
    </location>
</feature>
<feature type="transmembrane region" description="Helical" evidence="2">
    <location>
        <begin position="447"/>
        <end position="466"/>
    </location>
</feature>
<keyword evidence="2" id="KW-0472">Membrane</keyword>
<gene>
    <name evidence="4" type="ORF">HMPREF1250_0164</name>
</gene>
<dbReference type="eggNOG" id="COG5281">
    <property type="taxonomic scope" value="Bacteria"/>
</dbReference>
<proteinExistence type="predicted"/>
<dbReference type="EMBL" id="AWXA01000010">
    <property type="protein sequence ID" value="ERT61272.1"/>
    <property type="molecule type" value="Genomic_DNA"/>
</dbReference>
<evidence type="ECO:0000259" key="3">
    <source>
        <dbReference type="Pfam" id="PF20155"/>
    </source>
</evidence>
<evidence type="ECO:0000313" key="5">
    <source>
        <dbReference type="Proteomes" id="UP000017090"/>
    </source>
</evidence>
<evidence type="ECO:0000256" key="2">
    <source>
        <dbReference type="SAM" id="Phobius"/>
    </source>
</evidence>
<dbReference type="AlphaFoldDB" id="U7UPA0"/>
<evidence type="ECO:0000256" key="1">
    <source>
        <dbReference type="SAM" id="MobiDB-lite"/>
    </source>
</evidence>
<dbReference type="OrthoDB" id="1677957at2"/>
<feature type="compositionally biased region" description="Basic and acidic residues" evidence="1">
    <location>
        <begin position="594"/>
        <end position="613"/>
    </location>
</feature>
<feature type="transmembrane region" description="Helical" evidence="2">
    <location>
        <begin position="421"/>
        <end position="440"/>
    </location>
</feature>
<protein>
    <submittedName>
        <fullName evidence="4">Tape measure domain protein</fullName>
    </submittedName>
</protein>
<comment type="caution">
    <text evidence="4">The sequence shown here is derived from an EMBL/GenBank/DDBJ whole genome shotgun (WGS) entry which is preliminary data.</text>
</comment>
<dbReference type="InterPro" id="IPR013491">
    <property type="entry name" value="Tape_meas_N"/>
</dbReference>
<dbReference type="RefSeq" id="WP_023053175.1">
    <property type="nucleotide sequence ID" value="NZ_AWXA01000010.1"/>
</dbReference>
<feature type="domain" description="Tape measure protein N-terminal" evidence="3">
    <location>
        <begin position="82"/>
        <end position="264"/>
    </location>
</feature>
<evidence type="ECO:0000313" key="4">
    <source>
        <dbReference type="EMBL" id="ERT61272.1"/>
    </source>
</evidence>
<dbReference type="PATRIC" id="fig|1111454.3.peg.659"/>
<dbReference type="Proteomes" id="UP000017090">
    <property type="component" value="Unassembled WGS sequence"/>
</dbReference>
<dbReference type="STRING" id="1111454.HMPREF1250_0164"/>
<sequence>MATIENFISLHDGFSPVMDKISQATNAAANKMEAVGSAAERASSSMAGAATSGNLLSQVFAGAFGANIATRALDKVSEAISGLFSTADAYARIQARLSLVADSQENAAYLNERIYQSAIRARGGYTDMAQAAAQLAMSAKDAFPDPREAVDFMEGINKLYAIGGTTGENKKFATLQLTQGLASGQLQGDEFRSIAENAPLIETMVAKTMGVTRGELKQLSSDGQVTAEVIKRAIFENMDEINAQFAQMPKTWGDSLTLIENVATYKARGVFQAMSTMANSAAMDKLVNVAIGAIDYIASGMFFLINNAMWLASVIIDTVSVALDFLSNNSWLVYGALTALGAYLLYETGLWIVHNVQLGLAAAAMMAKSIADAAETAALITLTIAQDGLNAALMACPITWVIAMVVALIVVFYMAVAAVNYFAGTSVSATGLIFGSFSFLYAGIRNIIATLWNLFAAVANFIGSVFNDPLAAVNNLFADVWNAVTGYVANAINAILDMIGKIPGIGKTGISLTHVQPPQVQKMAISGGAAFNVPTMDLVDPVAYASSEYERGESVQNSVIETIKDPSSILEKITPKIPGAYDESKNTTSNPAADAHDPAGKKSRKGRGDDIAKHTGRTAKNTEKMAQAIELTDDEIKALRDSAMSETLQQWQSQHVEIKVDNTIHANNDVDLDGFTSDFAKGLRDAIKVQGEGVLT</sequence>
<name>U7UPA0_9FIRM</name>
<dbReference type="Pfam" id="PF20155">
    <property type="entry name" value="TMP_3"/>
    <property type="match status" value="1"/>
</dbReference>
<keyword evidence="2" id="KW-0812">Transmembrane</keyword>
<keyword evidence="5" id="KW-1185">Reference proteome</keyword>
<keyword evidence="2" id="KW-1133">Transmembrane helix</keyword>
<dbReference type="NCBIfam" id="TIGR02675">
    <property type="entry name" value="tape_meas_nterm"/>
    <property type="match status" value="1"/>
</dbReference>
<reference evidence="4 5" key="1">
    <citation type="submission" date="2013-09" db="EMBL/GenBank/DDBJ databases">
        <authorList>
            <person name="Durkin A.S."/>
            <person name="Haft D.R."/>
            <person name="McCorrison J."/>
            <person name="Torralba M."/>
            <person name="Gillis M."/>
            <person name="Haft D.H."/>
            <person name="Methe B."/>
            <person name="Sutton G."/>
            <person name="Nelson K.E."/>
        </authorList>
    </citation>
    <scope>NUCLEOTIDE SEQUENCE [LARGE SCALE GENOMIC DNA]</scope>
    <source>
        <strain evidence="4 5">BV3C16-1</strain>
    </source>
</reference>